<proteinExistence type="predicted"/>
<name>A0ACB9TH70_HOLOL</name>
<dbReference type="Proteomes" id="UP001056778">
    <property type="component" value="Chromosome 3"/>
</dbReference>
<organism evidence="1 2">
    <name type="scientific">Holotrichia oblita</name>
    <name type="common">Chafer beetle</name>
    <dbReference type="NCBI Taxonomy" id="644536"/>
    <lineage>
        <taxon>Eukaryota</taxon>
        <taxon>Metazoa</taxon>
        <taxon>Ecdysozoa</taxon>
        <taxon>Arthropoda</taxon>
        <taxon>Hexapoda</taxon>
        <taxon>Insecta</taxon>
        <taxon>Pterygota</taxon>
        <taxon>Neoptera</taxon>
        <taxon>Endopterygota</taxon>
        <taxon>Coleoptera</taxon>
        <taxon>Polyphaga</taxon>
        <taxon>Scarabaeiformia</taxon>
        <taxon>Scarabaeidae</taxon>
        <taxon>Melolonthinae</taxon>
        <taxon>Holotrichia</taxon>
    </lineage>
</organism>
<accession>A0ACB9TH70</accession>
<sequence>MFTVLVLLVLCNAAAGLNCGGTYTDNEVTIEFPNYNNYSFDNTVCEFIFKDDQCSTQYFFNFEYFDLAGSDKCDITGLEIEGQDVLCGNQTGTKMYYSQNGILNVKFYSRLNRRDDRFKILVSKIPCETSAVSRQVKRSIFHQTCKSYEIPLQTNSEQYKSPWNYYYHNPIHWPLITQQNSDQKFCCATKYDSKHFMIASPNFLYGKNNPVNCVYHIYRAHSNICRIRFNFLYFSNGYHTTQGCQHGYLEIDGKYICGCKTDLKLSSVFDKNYGNIPKVLKFQSDGYSAEKISGFAVEVFQDECPSKHQPYHIGVARVKRASLRRERRWLISNNFSPMHVAPYSPYYSHQQALSNPSGSYIDTTAFNPFAQIGWNDHKCKEWDSTLLIKDKLWRNMPQCSNGKSPRHCYEIRDRTGCLKTPGYPFYYPNNLNLCYRFVKSPGYCAVKLIMLDFLIEDSYLCTKDYVLMGNTKYCGTKLYNTF</sequence>
<reference evidence="1" key="1">
    <citation type="submission" date="2022-04" db="EMBL/GenBank/DDBJ databases">
        <title>Chromosome-scale genome assembly of Holotrichia oblita Faldermann.</title>
        <authorList>
            <person name="Rongchong L."/>
        </authorList>
    </citation>
    <scope>NUCLEOTIDE SEQUENCE</scope>
    <source>
        <strain evidence="1">81SQS9</strain>
    </source>
</reference>
<comment type="caution">
    <text evidence="1">The sequence shown here is derived from an EMBL/GenBank/DDBJ whole genome shotgun (WGS) entry which is preliminary data.</text>
</comment>
<protein>
    <submittedName>
        <fullName evidence="1">Cub domain</fullName>
    </submittedName>
</protein>
<evidence type="ECO:0000313" key="1">
    <source>
        <dbReference type="EMBL" id="KAI4466145.1"/>
    </source>
</evidence>
<evidence type="ECO:0000313" key="2">
    <source>
        <dbReference type="Proteomes" id="UP001056778"/>
    </source>
</evidence>
<keyword evidence="2" id="KW-1185">Reference proteome</keyword>
<gene>
    <name evidence="1" type="ORF">MML48_3g00009417</name>
</gene>
<dbReference type="EMBL" id="CM043017">
    <property type="protein sequence ID" value="KAI4466145.1"/>
    <property type="molecule type" value="Genomic_DNA"/>
</dbReference>